<gene>
    <name evidence="1" type="ORF">RGF97_12910</name>
</gene>
<dbReference type="RefSeq" id="WP_128980856.1">
    <property type="nucleotide sequence ID" value="NZ_CP133762.1"/>
</dbReference>
<dbReference type="Proteomes" id="UP001250858">
    <property type="component" value="Chromosome"/>
</dbReference>
<reference evidence="1 2" key="1">
    <citation type="submission" date="2023-09" db="EMBL/GenBank/DDBJ databases">
        <title>Complete genome of Streptomyces roseicoloratus T14.</title>
        <authorList>
            <person name="Bashizi T."/>
            <person name="Kim M.-J."/>
            <person name="Lee G."/>
            <person name="Tagele S.B."/>
            <person name="Shin J.-H."/>
        </authorList>
    </citation>
    <scope>NUCLEOTIDE SEQUENCE [LARGE SCALE GENOMIC DNA]</scope>
    <source>
        <strain evidence="1 2">T14</strain>
    </source>
</reference>
<organism evidence="1 2">
    <name type="scientific">Streptomyces roseicoloratus</name>
    <dbReference type="NCBI Taxonomy" id="2508722"/>
    <lineage>
        <taxon>Bacteria</taxon>
        <taxon>Bacillati</taxon>
        <taxon>Actinomycetota</taxon>
        <taxon>Actinomycetes</taxon>
        <taxon>Kitasatosporales</taxon>
        <taxon>Streptomycetaceae</taxon>
        <taxon>Streptomyces</taxon>
    </lineage>
</organism>
<accession>A0ABY9RUC6</accession>
<protein>
    <recommendedName>
        <fullName evidence="3">Barstar (barnase inhibitor) domain-containing protein</fullName>
    </recommendedName>
</protein>
<name>A0ABY9RUC6_9ACTN</name>
<dbReference type="EMBL" id="CP133762">
    <property type="protein sequence ID" value="WMX45575.1"/>
    <property type="molecule type" value="Genomic_DNA"/>
</dbReference>
<keyword evidence="2" id="KW-1185">Reference proteome</keyword>
<evidence type="ECO:0000313" key="2">
    <source>
        <dbReference type="Proteomes" id="UP001250858"/>
    </source>
</evidence>
<evidence type="ECO:0000313" key="1">
    <source>
        <dbReference type="EMBL" id="WMX45575.1"/>
    </source>
</evidence>
<evidence type="ECO:0008006" key="3">
    <source>
        <dbReference type="Google" id="ProtNLM"/>
    </source>
</evidence>
<sequence length="333" mass="36161">MQHPRYALMSGPDAVALCKDVRGLYGEPAHPARAVHELRDCRPDGDLARAVAQATAEGTAPFGTLHLRTRDGRASFLDGVRVLGAHGDTVTVESNGGPRRSYAWPSVHCADLVRISPPEPPERTHADVTFLGCSPRGALRDAIAAGAPEFETVRYQVLDSVGNGQHEDTAGPVVAWDTSATHHGLLDLTVSFPRAGLIPPGRREVWDLFHGYEGPAEPGTWRRFTGADRVAWMDLALRRRHRAPEVTPGATYHLDGRDVIDEDTFSCALGEAVLGPGHRLMEEDLGGITLVWHHSDVARACLGVLPFAGRRLPETFRQIVDGLRDEGVQVVLD</sequence>
<proteinExistence type="predicted"/>